<evidence type="ECO:0000313" key="1">
    <source>
        <dbReference type="EMBL" id="WYW21761.1"/>
    </source>
</evidence>
<accession>A0ACD5BQR8</accession>
<organism evidence="1 2">
    <name type="scientific">Amycolatopsis coloradensis</name>
    <dbReference type="NCBI Taxonomy" id="76021"/>
    <lineage>
        <taxon>Bacteria</taxon>
        <taxon>Bacillati</taxon>
        <taxon>Actinomycetota</taxon>
        <taxon>Actinomycetes</taxon>
        <taxon>Pseudonocardiales</taxon>
        <taxon>Pseudonocardiaceae</taxon>
        <taxon>Amycolatopsis</taxon>
    </lineage>
</organism>
<reference evidence="1" key="1">
    <citation type="submission" date="2023-10" db="EMBL/GenBank/DDBJ databases">
        <title>Whole genome sequencing of actinobacterial strain Amycolatopsis sp. (BCA-696) identifies the underlying plant growth-promoting genes.</title>
        <authorList>
            <person name="Gandham P."/>
            <person name="Vadla N."/>
            <person name="Saji A."/>
            <person name="Srinivas V."/>
            <person name="Ruperao P."/>
            <person name="Selvanayagam S."/>
            <person name="Saxena R.K."/>
            <person name="Rathore A."/>
            <person name="Gopalakrishnan S."/>
            <person name="Thakur V."/>
        </authorList>
    </citation>
    <scope>NUCLEOTIDE SEQUENCE</scope>
    <source>
        <strain evidence="1">BCA-696</strain>
    </source>
</reference>
<protein>
    <submittedName>
        <fullName evidence="1">Uncharacterized protein</fullName>
    </submittedName>
</protein>
<evidence type="ECO:0000313" key="2">
    <source>
        <dbReference type="Proteomes" id="UP001456344"/>
    </source>
</evidence>
<dbReference type="Proteomes" id="UP001456344">
    <property type="component" value="Chromosome"/>
</dbReference>
<keyword evidence="2" id="KW-1185">Reference proteome</keyword>
<sequence length="343" mass="35503">MIVKSRVRAGVLLAATTIGMTALGAVPANAAEGHWEATFLTLPAGSELARGFVTGADGHGGYAGAFPIGGTSQIVTWKNGAPTVHGVPAGYEWAMAWDQNGSGTVVGDASDYDTGETRPFVLDANGFRVLPVPAGFSYVYGVAVNDQGDVVGNAHKKDDPDGTRAVLWRATATSSGPELLPAGLLATDIDDDGTVLLSRLYNGGFVWKNGDLTEVTAPAGYESVTVRAIEDGRITGSAYDPAIQDSQAFVWSTPTTAEALPGGVYGVDLNSHGLTTGLEPAPEPIMNRSVTWQGTERSGALPTPAGFGRAQGRVVSDDGTIAGITSNKPLDEGGTPVVWRYVR</sequence>
<gene>
    <name evidence="1" type="ORF">LCL61_40120</name>
</gene>
<proteinExistence type="predicted"/>
<name>A0ACD5BQR8_9PSEU</name>
<dbReference type="EMBL" id="CP150484">
    <property type="protein sequence ID" value="WYW21761.1"/>
    <property type="molecule type" value="Genomic_DNA"/>
</dbReference>